<dbReference type="Pfam" id="PF07209">
    <property type="entry name" value="DUF1415"/>
    <property type="match status" value="1"/>
</dbReference>
<dbReference type="EMBL" id="BJCL01000002">
    <property type="protein sequence ID" value="GCL62064.1"/>
    <property type="molecule type" value="Genomic_DNA"/>
</dbReference>
<sequence>MTPDDQTRVLAETRAWVDRAVIGLNLCPFAKAPQVKGLVRYVVSTATDPAALLADLITELERLAEAKPDKLETTLLIHPLVLTDFADYNDFTAVAEDTVAELDLEGVLQVASFHPQYQFDGTEVDDVTNATNRSPYPTLHLIREDSIDKAVEAFPEAEQIYEVNMATMERLGSAGWAALQQQCRDDAGPSNAPETPA</sequence>
<accession>A0A480AKD3</accession>
<dbReference type="OrthoDB" id="277390at2"/>
<evidence type="ECO:0000313" key="2">
    <source>
        <dbReference type="Proteomes" id="UP000301751"/>
    </source>
</evidence>
<dbReference type="Proteomes" id="UP000301751">
    <property type="component" value="Unassembled WGS sequence"/>
</dbReference>
<keyword evidence="2" id="KW-1185">Reference proteome</keyword>
<gene>
    <name evidence="1" type="ORF">AQPW35_11450</name>
</gene>
<evidence type="ECO:0000313" key="1">
    <source>
        <dbReference type="EMBL" id="GCL62064.1"/>
    </source>
</evidence>
<evidence type="ECO:0008006" key="3">
    <source>
        <dbReference type="Google" id="ProtNLM"/>
    </source>
</evidence>
<dbReference type="AlphaFoldDB" id="A0A480AKD3"/>
<dbReference type="InterPro" id="IPR009858">
    <property type="entry name" value="DUF1415"/>
</dbReference>
<comment type="caution">
    <text evidence="1">The sequence shown here is derived from an EMBL/GenBank/DDBJ whole genome shotgun (WGS) entry which is preliminary data.</text>
</comment>
<proteinExistence type="predicted"/>
<name>A0A480AKD3_9BURK</name>
<dbReference type="RefSeq" id="WP_137731811.1">
    <property type="nucleotide sequence ID" value="NZ_BJCL01000002.1"/>
</dbReference>
<reference evidence="2" key="1">
    <citation type="submission" date="2019-03" db="EMBL/GenBank/DDBJ databases">
        <title>Aquabacterium pictum sp.nov., the first bacteriochlorophyll a-containing freshwater bacterium in the genus Aquabacterium of the class Betaproteobacteria.</title>
        <authorList>
            <person name="Hirose S."/>
            <person name="Tank M."/>
            <person name="Hara E."/>
            <person name="Tamaki H."/>
            <person name="Takaichi S."/>
            <person name="Haruta S."/>
            <person name="Hanada S."/>
        </authorList>
    </citation>
    <scope>NUCLEOTIDE SEQUENCE [LARGE SCALE GENOMIC DNA]</scope>
    <source>
        <strain evidence="2">W35</strain>
    </source>
</reference>
<protein>
    <recommendedName>
        <fullName evidence="3">Peptidase</fullName>
    </recommendedName>
</protein>
<organism evidence="1 2">
    <name type="scientific">Pseudaquabacterium pictum</name>
    <dbReference type="NCBI Taxonomy" id="2315236"/>
    <lineage>
        <taxon>Bacteria</taxon>
        <taxon>Pseudomonadati</taxon>
        <taxon>Pseudomonadota</taxon>
        <taxon>Betaproteobacteria</taxon>
        <taxon>Burkholderiales</taxon>
        <taxon>Sphaerotilaceae</taxon>
        <taxon>Pseudaquabacterium</taxon>
    </lineage>
</organism>